<gene>
    <name evidence="2" type="ORF">SLEP1_g57318</name>
</gene>
<proteinExistence type="predicted"/>
<evidence type="ECO:0000313" key="2">
    <source>
        <dbReference type="EMBL" id="GKV50617.1"/>
    </source>
</evidence>
<sequence length="299" mass="34063">MAGGMYRALYDKINQKPRDHVFINSSSRSILKVPNHLRQINEKAYEPQVISIGPYHRGKDHLKAMEVQKMNSLKLVLDQGREHKVEAYVIALEEMEKYARNFYSEPLDHISREEFVEMMLLDACFIIELIFYSTTEKLFTPFILKKVMRDLLLLENQLPFFVLSKLYSLSDCQQFDDIENRNNIACMAKAFLLTIVPGLPIIERSSYKDAEHLLGLVHYLSYSEEEERPDLPSIHEEVETPHSGSSSMSRVVEVETPHAKRVTGSGSGNTSRGLLKHATGSGSGKTSRGHTHIRGRGKI</sequence>
<comment type="caution">
    <text evidence="2">The sequence shown here is derived from an EMBL/GenBank/DDBJ whole genome shotgun (WGS) entry which is preliminary data.</text>
</comment>
<keyword evidence="3" id="KW-1185">Reference proteome</keyword>
<dbReference type="PANTHER" id="PTHR31170">
    <property type="entry name" value="BNAC04G53230D PROTEIN"/>
    <property type="match status" value="1"/>
</dbReference>
<dbReference type="InterPro" id="IPR004158">
    <property type="entry name" value="DUF247_pln"/>
</dbReference>
<reference evidence="2 3" key="1">
    <citation type="journal article" date="2021" name="Commun. Biol.">
        <title>The genome of Shorea leprosula (Dipterocarpaceae) highlights the ecological relevance of drought in aseasonal tropical rainforests.</title>
        <authorList>
            <person name="Ng K.K.S."/>
            <person name="Kobayashi M.J."/>
            <person name="Fawcett J.A."/>
            <person name="Hatakeyama M."/>
            <person name="Paape T."/>
            <person name="Ng C.H."/>
            <person name="Ang C.C."/>
            <person name="Tnah L.H."/>
            <person name="Lee C.T."/>
            <person name="Nishiyama T."/>
            <person name="Sese J."/>
            <person name="O'Brien M.J."/>
            <person name="Copetti D."/>
            <person name="Mohd Noor M.I."/>
            <person name="Ong R.C."/>
            <person name="Putra M."/>
            <person name="Sireger I.Z."/>
            <person name="Indrioko S."/>
            <person name="Kosugi Y."/>
            <person name="Izuno A."/>
            <person name="Isagi Y."/>
            <person name="Lee S.L."/>
            <person name="Shimizu K.K."/>
        </authorList>
    </citation>
    <scope>NUCLEOTIDE SEQUENCE [LARGE SCALE GENOMIC DNA]</scope>
    <source>
        <strain evidence="2">214</strain>
    </source>
</reference>
<feature type="compositionally biased region" description="Basic and acidic residues" evidence="1">
    <location>
        <begin position="230"/>
        <end position="240"/>
    </location>
</feature>
<evidence type="ECO:0000313" key="3">
    <source>
        <dbReference type="Proteomes" id="UP001054252"/>
    </source>
</evidence>
<evidence type="ECO:0000256" key="1">
    <source>
        <dbReference type="SAM" id="MobiDB-lite"/>
    </source>
</evidence>
<feature type="region of interest" description="Disordered" evidence="1">
    <location>
        <begin position="230"/>
        <end position="299"/>
    </location>
</feature>
<accession>A0AAV5MPV2</accession>
<dbReference type="AlphaFoldDB" id="A0AAV5MPV2"/>
<dbReference type="Proteomes" id="UP001054252">
    <property type="component" value="Unassembled WGS sequence"/>
</dbReference>
<dbReference type="EMBL" id="BPVZ01000381">
    <property type="protein sequence ID" value="GKV50617.1"/>
    <property type="molecule type" value="Genomic_DNA"/>
</dbReference>
<feature type="compositionally biased region" description="Basic residues" evidence="1">
    <location>
        <begin position="287"/>
        <end position="299"/>
    </location>
</feature>
<protein>
    <submittedName>
        <fullName evidence="2">Uncharacterized protein</fullName>
    </submittedName>
</protein>
<dbReference type="Pfam" id="PF03140">
    <property type="entry name" value="DUF247"/>
    <property type="match status" value="1"/>
</dbReference>
<name>A0AAV5MPV2_9ROSI</name>
<organism evidence="2 3">
    <name type="scientific">Rubroshorea leprosula</name>
    <dbReference type="NCBI Taxonomy" id="152421"/>
    <lineage>
        <taxon>Eukaryota</taxon>
        <taxon>Viridiplantae</taxon>
        <taxon>Streptophyta</taxon>
        <taxon>Embryophyta</taxon>
        <taxon>Tracheophyta</taxon>
        <taxon>Spermatophyta</taxon>
        <taxon>Magnoliopsida</taxon>
        <taxon>eudicotyledons</taxon>
        <taxon>Gunneridae</taxon>
        <taxon>Pentapetalae</taxon>
        <taxon>rosids</taxon>
        <taxon>malvids</taxon>
        <taxon>Malvales</taxon>
        <taxon>Dipterocarpaceae</taxon>
        <taxon>Rubroshorea</taxon>
    </lineage>
</organism>